<keyword evidence="2" id="KW-1185">Reference proteome</keyword>
<reference evidence="2" key="1">
    <citation type="journal article" date="2023" name="Hortic. Res.">
        <title>A chromosome-level phased genome enabling allele-level studies in sweet orange: a case study on citrus Huanglongbing tolerance.</title>
        <authorList>
            <person name="Wu B."/>
            <person name="Yu Q."/>
            <person name="Deng Z."/>
            <person name="Duan Y."/>
            <person name="Luo F."/>
            <person name="Gmitter F. Jr."/>
        </authorList>
    </citation>
    <scope>NUCLEOTIDE SEQUENCE [LARGE SCALE GENOMIC DNA]</scope>
    <source>
        <strain evidence="2">cv. Valencia</strain>
    </source>
</reference>
<name>A0ACB8MCV8_CITSI</name>
<dbReference type="Proteomes" id="UP000829398">
    <property type="component" value="Chromosome 3"/>
</dbReference>
<accession>A0ACB8MCV8</accession>
<protein>
    <submittedName>
        <fullName evidence="1">Disease resistance RPP13-like protein 1</fullName>
    </submittedName>
</protein>
<evidence type="ECO:0000313" key="2">
    <source>
        <dbReference type="Proteomes" id="UP000829398"/>
    </source>
</evidence>
<organism evidence="1 2">
    <name type="scientific">Citrus sinensis</name>
    <name type="common">Sweet orange</name>
    <name type="synonym">Citrus aurantium var. sinensis</name>
    <dbReference type="NCBI Taxonomy" id="2711"/>
    <lineage>
        <taxon>Eukaryota</taxon>
        <taxon>Viridiplantae</taxon>
        <taxon>Streptophyta</taxon>
        <taxon>Embryophyta</taxon>
        <taxon>Tracheophyta</taxon>
        <taxon>Spermatophyta</taxon>
        <taxon>Magnoliopsida</taxon>
        <taxon>eudicotyledons</taxon>
        <taxon>Gunneridae</taxon>
        <taxon>Pentapetalae</taxon>
        <taxon>rosids</taxon>
        <taxon>malvids</taxon>
        <taxon>Sapindales</taxon>
        <taxon>Rutaceae</taxon>
        <taxon>Aurantioideae</taxon>
        <taxon>Citrus</taxon>
    </lineage>
</organism>
<comment type="caution">
    <text evidence="1">The sequence shown here is derived from an EMBL/GenBank/DDBJ whole genome shotgun (WGS) entry which is preliminary data.</text>
</comment>
<dbReference type="EMBL" id="CM039172">
    <property type="protein sequence ID" value="KAH9783601.1"/>
    <property type="molecule type" value="Genomic_DNA"/>
</dbReference>
<gene>
    <name evidence="1" type="ORF">KPL71_009375</name>
</gene>
<sequence>MQFPFPATPPAKVGTDRKLVRRRSSPCHPCHRKAFEKLPIEAVKSRFNSPRFCRFPVKISITGEAILTVTVEMLVEKLASEVIQLFARQEQIEADLKKWEELLVTIKVVLDDAEEKQIMCGQFWHLKKIVKKVEWARQINPKSVKETLIFSQMITKPLVQKWLSKLENLAYDAEDMLDEFATEAFRRKLLLLEQADRQPTGTATEKDQLDLKEISGGFRYGRVQERPLSTTSSVNEKEVYGREKDKEAIVGLLLGDDLNSGRGFSVIPITGMGGLGKTTLAQLVFNDVRVKKYFSFRAWAYVSEDFDAVGITKVILQADAGSVDVNDLNLLQLQLENQLKNKKFLLVLDDMWSENYDVRANLCKPFKAGLPGSKIIVTTRNEGVSSMVTTPGAAHSLGNLLRDGCLRIFVQHSLRRTDFVAHQYLSEIGEKIVDRCNGSPLAAKTLGGLLRDKYDPKDWEDVLNSKIWDLDEDKSGIMRALRVSYYYLPSHVKRCFAHCSLLPKGYEFDERQIVLLWMAEGLLQHKTDGMEMEELGRKSFQVLHSRSFFQRSKIDASRFLMHDLIHDLACWASGEICFSMESNWDGNNQGIFSRNLRHFSYLSSRFDGIKRFEGLHEVEHLRTFLALPLSTRKELYVTNNLVFHVIPRLRRLRAVSLCRYWIFELPDNIGELKLLRYLDFSHSAIEVLPQSVSSLYNLQTLIVEHCYRLKKLFPDIGNLVNLRHLKNSHSNLLEEMPLRIGQLTSLRTLAKFAVGKGNCSGLRELRSLALLQEKLTISGLENVNEVEDAKEVQLTGKEKLEALSLKWGDSTTSSDSSEVVEIQTQTRVLEMLKPHYGLKELKVQGYGGSKFPAWLGQSSFDNLVVLRFKNCNQCTSLPSVGHLPSLKNLFIKGMAKVNNVGLEFCGNYCSEPFPSLETLRFKDMQEWEEWISHAGTAGGDQEAAKGFPRLRELSIVSCSKLKGRLPQRFSSLERIVIRSCEQLLVSYTALPPLCELEIDGFSEVAWISHPVEAVVSDSSNSGLEESRAEFLPQEITIPNQESLPDGLHKLGHITRISMVGSHLVSFAEGGLPTNLSELILFGCPYLTALPNGMYNLSSLQRLEIRDCPRIASIPEEVGFPPKVTTLELEGPNICTLFFNLGFHNLTSVRELFIAGGREDYVAFQQLPTSLVELDVREFPRLESLSFVRILTSLERLELCRCYSLKSFPENGLPPSLVFLNIYLCPVLEAKRKKAEGEYWHLVADIPFVELNHKLVFDPRELS</sequence>
<proteinExistence type="predicted"/>
<evidence type="ECO:0000313" key="1">
    <source>
        <dbReference type="EMBL" id="KAH9783601.1"/>
    </source>
</evidence>